<evidence type="ECO:0000313" key="1">
    <source>
        <dbReference type="EMBL" id="KAI4299157.1"/>
    </source>
</evidence>
<comment type="caution">
    <text evidence="1">The sequence shown here is derived from an EMBL/GenBank/DDBJ whole genome shotgun (WGS) entry which is preliminary data.</text>
</comment>
<reference evidence="1 2" key="1">
    <citation type="journal article" date="2022" name="DNA Res.">
        <title>Chromosomal-level genome assembly of the orchid tree Bauhinia variegata (Leguminosae; Cercidoideae) supports the allotetraploid origin hypothesis of Bauhinia.</title>
        <authorList>
            <person name="Zhong Y."/>
            <person name="Chen Y."/>
            <person name="Zheng D."/>
            <person name="Pang J."/>
            <person name="Liu Y."/>
            <person name="Luo S."/>
            <person name="Meng S."/>
            <person name="Qian L."/>
            <person name="Wei D."/>
            <person name="Dai S."/>
            <person name="Zhou R."/>
        </authorList>
    </citation>
    <scope>NUCLEOTIDE SEQUENCE [LARGE SCALE GENOMIC DNA]</scope>
    <source>
        <strain evidence="1">BV-YZ2020</strain>
    </source>
</reference>
<accession>A0ACB9KPH0</accession>
<keyword evidence="2" id="KW-1185">Reference proteome</keyword>
<evidence type="ECO:0000313" key="2">
    <source>
        <dbReference type="Proteomes" id="UP000828941"/>
    </source>
</evidence>
<dbReference type="Proteomes" id="UP000828941">
    <property type="component" value="Chromosome 13"/>
</dbReference>
<proteinExistence type="predicted"/>
<sequence>MDMTSQPIFSLMSPMGNVVCSTSIYSVKINLQCRAALLSGPFNLPSESGVFLEIYVQIESGNYNMRPISEVADKTLELRMKKLQKRSVQSRQRD</sequence>
<protein>
    <submittedName>
        <fullName evidence="1">Uncharacterized protein</fullName>
    </submittedName>
</protein>
<organism evidence="1 2">
    <name type="scientific">Bauhinia variegata</name>
    <name type="common">Purple orchid tree</name>
    <name type="synonym">Phanera variegata</name>
    <dbReference type="NCBI Taxonomy" id="167791"/>
    <lineage>
        <taxon>Eukaryota</taxon>
        <taxon>Viridiplantae</taxon>
        <taxon>Streptophyta</taxon>
        <taxon>Embryophyta</taxon>
        <taxon>Tracheophyta</taxon>
        <taxon>Spermatophyta</taxon>
        <taxon>Magnoliopsida</taxon>
        <taxon>eudicotyledons</taxon>
        <taxon>Gunneridae</taxon>
        <taxon>Pentapetalae</taxon>
        <taxon>rosids</taxon>
        <taxon>fabids</taxon>
        <taxon>Fabales</taxon>
        <taxon>Fabaceae</taxon>
        <taxon>Cercidoideae</taxon>
        <taxon>Cercideae</taxon>
        <taxon>Bauhiniinae</taxon>
        <taxon>Bauhinia</taxon>
    </lineage>
</organism>
<dbReference type="EMBL" id="CM039438">
    <property type="protein sequence ID" value="KAI4299157.1"/>
    <property type="molecule type" value="Genomic_DNA"/>
</dbReference>
<gene>
    <name evidence="1" type="ORF">L6164_032642</name>
</gene>
<name>A0ACB9KPH0_BAUVA</name>